<proteinExistence type="predicted"/>
<reference evidence="1" key="2">
    <citation type="journal article" date="2022" name="New Phytol.">
        <title>Evolutionary transition to the ectomycorrhizal habit in the genomes of a hyperdiverse lineage of mushroom-forming fungi.</title>
        <authorList>
            <person name="Looney B."/>
            <person name="Miyauchi S."/>
            <person name="Morin E."/>
            <person name="Drula E."/>
            <person name="Courty P.E."/>
            <person name="Kohler A."/>
            <person name="Kuo A."/>
            <person name="LaButti K."/>
            <person name="Pangilinan J."/>
            <person name="Lipzen A."/>
            <person name="Riley R."/>
            <person name="Andreopoulos W."/>
            <person name="He G."/>
            <person name="Johnson J."/>
            <person name="Nolan M."/>
            <person name="Tritt A."/>
            <person name="Barry K.W."/>
            <person name="Grigoriev I.V."/>
            <person name="Nagy L.G."/>
            <person name="Hibbett D."/>
            <person name="Henrissat B."/>
            <person name="Matheny P.B."/>
            <person name="Labbe J."/>
            <person name="Martin F.M."/>
        </authorList>
    </citation>
    <scope>NUCLEOTIDE SEQUENCE</scope>
    <source>
        <strain evidence="1">HHB10654</strain>
    </source>
</reference>
<keyword evidence="2" id="KW-1185">Reference proteome</keyword>
<dbReference type="Proteomes" id="UP000814140">
    <property type="component" value="Unassembled WGS sequence"/>
</dbReference>
<protein>
    <submittedName>
        <fullName evidence="1">Uncharacterized protein</fullName>
    </submittedName>
</protein>
<comment type="caution">
    <text evidence="1">The sequence shown here is derived from an EMBL/GenBank/DDBJ whole genome shotgun (WGS) entry which is preliminary data.</text>
</comment>
<reference evidence="1" key="1">
    <citation type="submission" date="2021-03" db="EMBL/GenBank/DDBJ databases">
        <authorList>
            <consortium name="DOE Joint Genome Institute"/>
            <person name="Ahrendt S."/>
            <person name="Looney B.P."/>
            <person name="Miyauchi S."/>
            <person name="Morin E."/>
            <person name="Drula E."/>
            <person name="Courty P.E."/>
            <person name="Chicoki N."/>
            <person name="Fauchery L."/>
            <person name="Kohler A."/>
            <person name="Kuo A."/>
            <person name="Labutti K."/>
            <person name="Pangilinan J."/>
            <person name="Lipzen A."/>
            <person name="Riley R."/>
            <person name="Andreopoulos W."/>
            <person name="He G."/>
            <person name="Johnson J."/>
            <person name="Barry K.W."/>
            <person name="Grigoriev I.V."/>
            <person name="Nagy L."/>
            <person name="Hibbett D."/>
            <person name="Henrissat B."/>
            <person name="Matheny P.B."/>
            <person name="Labbe J."/>
            <person name="Martin F."/>
        </authorList>
    </citation>
    <scope>NUCLEOTIDE SEQUENCE</scope>
    <source>
        <strain evidence="1">HHB10654</strain>
    </source>
</reference>
<accession>A0ACB8TBT9</accession>
<evidence type="ECO:0000313" key="2">
    <source>
        <dbReference type="Proteomes" id="UP000814140"/>
    </source>
</evidence>
<dbReference type="EMBL" id="MU277195">
    <property type="protein sequence ID" value="KAI0065651.1"/>
    <property type="molecule type" value="Genomic_DNA"/>
</dbReference>
<organism evidence="1 2">
    <name type="scientific">Artomyces pyxidatus</name>
    <dbReference type="NCBI Taxonomy" id="48021"/>
    <lineage>
        <taxon>Eukaryota</taxon>
        <taxon>Fungi</taxon>
        <taxon>Dikarya</taxon>
        <taxon>Basidiomycota</taxon>
        <taxon>Agaricomycotina</taxon>
        <taxon>Agaricomycetes</taxon>
        <taxon>Russulales</taxon>
        <taxon>Auriscalpiaceae</taxon>
        <taxon>Artomyces</taxon>
    </lineage>
</organism>
<name>A0ACB8TBT9_9AGAM</name>
<feature type="non-terminal residue" evidence="1">
    <location>
        <position position="60"/>
    </location>
</feature>
<evidence type="ECO:0000313" key="1">
    <source>
        <dbReference type="EMBL" id="KAI0065651.1"/>
    </source>
</evidence>
<gene>
    <name evidence="1" type="ORF">BV25DRAFT_1776576</name>
</gene>
<feature type="non-terminal residue" evidence="1">
    <location>
        <position position="1"/>
    </location>
</feature>
<sequence length="60" mass="6717">EHLLDVHRVLHCLKEAGATVSAKKMFLAAPEILIVSHKCTYSGRVPDDSKINKIHNWPTP</sequence>